<evidence type="ECO:0000313" key="16">
    <source>
        <dbReference type="WBParaSite" id="TMUE_2000009465.1"/>
    </source>
</evidence>
<evidence type="ECO:0000256" key="11">
    <source>
        <dbReference type="ARBA" id="ARBA00023008"/>
    </source>
</evidence>
<keyword evidence="15" id="KW-1185">Reference proteome</keyword>
<dbReference type="EC" id="1.15.1.1" evidence="6"/>
<dbReference type="InterPro" id="IPR036423">
    <property type="entry name" value="SOD-like_Cu/Zn_dom_sf"/>
</dbReference>
<keyword evidence="11" id="KW-0186">Copper</keyword>
<feature type="domain" description="Superoxide dismutase copper/zinc binding" evidence="14">
    <location>
        <begin position="859"/>
        <end position="991"/>
    </location>
</feature>
<evidence type="ECO:0000256" key="13">
    <source>
        <dbReference type="SAM" id="MobiDB-lite"/>
    </source>
</evidence>
<keyword evidence="10" id="KW-0560">Oxidoreductase</keyword>
<dbReference type="GO" id="GO:0006364">
    <property type="term" value="P:rRNA processing"/>
    <property type="evidence" value="ECO:0007669"/>
    <property type="project" value="InterPro"/>
</dbReference>
<evidence type="ECO:0000313" key="15">
    <source>
        <dbReference type="Proteomes" id="UP000046395"/>
    </source>
</evidence>
<dbReference type="Pfam" id="PF05997">
    <property type="entry name" value="Nop52"/>
    <property type="match status" value="1"/>
</dbReference>
<accession>A0A5S6QQF8</accession>
<proteinExistence type="inferred from homology"/>
<dbReference type="InterPro" id="IPR001424">
    <property type="entry name" value="SOD_Cu_Zn_dom"/>
</dbReference>
<evidence type="ECO:0000256" key="3">
    <source>
        <dbReference type="ARBA" id="ARBA00004123"/>
    </source>
</evidence>
<comment type="cofactor">
    <cofactor evidence="1">
        <name>Cu cation</name>
        <dbReference type="ChEBI" id="CHEBI:23378"/>
    </cofactor>
</comment>
<keyword evidence="7" id="KW-0479">Metal-binding</keyword>
<dbReference type="Gene3D" id="2.60.40.200">
    <property type="entry name" value="Superoxide dismutase, copper/zinc binding domain"/>
    <property type="match status" value="1"/>
</dbReference>
<dbReference type="InterPro" id="IPR010301">
    <property type="entry name" value="RRP1"/>
</dbReference>
<evidence type="ECO:0000256" key="9">
    <source>
        <dbReference type="ARBA" id="ARBA00022862"/>
    </source>
</evidence>
<evidence type="ECO:0000256" key="4">
    <source>
        <dbReference type="ARBA" id="ARBA00006374"/>
    </source>
</evidence>
<comment type="cofactor">
    <cofactor evidence="2">
        <name>Zn(2+)</name>
        <dbReference type="ChEBI" id="CHEBI:29105"/>
    </cofactor>
</comment>
<dbReference type="InterPro" id="IPR024134">
    <property type="entry name" value="SOD_Cu/Zn_/chaperone"/>
</dbReference>
<comment type="similarity">
    <text evidence="5">Belongs to the Cu-Zn superoxide dismutase family.</text>
</comment>
<dbReference type="PRINTS" id="PR00068">
    <property type="entry name" value="CUZNDISMTASE"/>
</dbReference>
<evidence type="ECO:0000256" key="6">
    <source>
        <dbReference type="ARBA" id="ARBA00012682"/>
    </source>
</evidence>
<dbReference type="InterPro" id="IPR018152">
    <property type="entry name" value="SOD_Cu/Zn_BS"/>
</dbReference>
<dbReference type="PANTHER" id="PTHR10003">
    <property type="entry name" value="SUPEROXIDE DISMUTASE CU-ZN -RELATED"/>
    <property type="match status" value="1"/>
</dbReference>
<evidence type="ECO:0000259" key="14">
    <source>
        <dbReference type="Pfam" id="PF00080"/>
    </source>
</evidence>
<feature type="region of interest" description="Disordered" evidence="13">
    <location>
        <begin position="645"/>
        <end position="668"/>
    </location>
</feature>
<dbReference type="CDD" id="cd00305">
    <property type="entry name" value="Cu-Zn_Superoxide_Dismutase"/>
    <property type="match status" value="1"/>
</dbReference>
<evidence type="ECO:0000256" key="1">
    <source>
        <dbReference type="ARBA" id="ARBA00001935"/>
    </source>
</evidence>
<dbReference type="GO" id="GO:0030688">
    <property type="term" value="C:preribosome, small subunit precursor"/>
    <property type="evidence" value="ECO:0007669"/>
    <property type="project" value="InterPro"/>
</dbReference>
<comment type="similarity">
    <text evidence="4">Belongs to the RRP1 family.</text>
</comment>
<evidence type="ECO:0000256" key="10">
    <source>
        <dbReference type="ARBA" id="ARBA00023002"/>
    </source>
</evidence>
<keyword evidence="9" id="KW-0049">Antioxidant</keyword>
<dbReference type="GO" id="GO:0004784">
    <property type="term" value="F:superoxide dismutase activity"/>
    <property type="evidence" value="ECO:0007669"/>
    <property type="project" value="UniProtKB-EC"/>
</dbReference>
<dbReference type="STRING" id="70415.A0A5S6QQF8"/>
<dbReference type="Proteomes" id="UP000046395">
    <property type="component" value="Unassembled WGS sequence"/>
</dbReference>
<dbReference type="GO" id="GO:0005507">
    <property type="term" value="F:copper ion binding"/>
    <property type="evidence" value="ECO:0007669"/>
    <property type="project" value="InterPro"/>
</dbReference>
<comment type="subcellular location">
    <subcellularLocation>
        <location evidence="3">Nucleus</location>
    </subcellularLocation>
</comment>
<evidence type="ECO:0000256" key="8">
    <source>
        <dbReference type="ARBA" id="ARBA00022833"/>
    </source>
</evidence>
<organism evidence="15 16">
    <name type="scientific">Trichuris muris</name>
    <name type="common">Mouse whipworm</name>
    <dbReference type="NCBI Taxonomy" id="70415"/>
    <lineage>
        <taxon>Eukaryota</taxon>
        <taxon>Metazoa</taxon>
        <taxon>Ecdysozoa</taxon>
        <taxon>Nematoda</taxon>
        <taxon>Enoplea</taxon>
        <taxon>Dorylaimia</taxon>
        <taxon>Trichinellida</taxon>
        <taxon>Trichuridae</taxon>
        <taxon>Trichuris</taxon>
    </lineage>
</organism>
<reference evidence="16" key="1">
    <citation type="submission" date="2019-12" db="UniProtKB">
        <authorList>
            <consortium name="WormBaseParasite"/>
        </authorList>
    </citation>
    <scope>IDENTIFICATION</scope>
</reference>
<evidence type="ECO:0000256" key="2">
    <source>
        <dbReference type="ARBA" id="ARBA00001947"/>
    </source>
</evidence>
<evidence type="ECO:0000256" key="5">
    <source>
        <dbReference type="ARBA" id="ARBA00010457"/>
    </source>
</evidence>
<dbReference type="SUPFAM" id="SSF49329">
    <property type="entry name" value="Cu,Zn superoxide dismutase-like"/>
    <property type="match status" value="1"/>
</dbReference>
<evidence type="ECO:0000256" key="12">
    <source>
        <dbReference type="ARBA" id="ARBA00023242"/>
    </source>
</evidence>
<dbReference type="Pfam" id="PF00080">
    <property type="entry name" value="Sod_Cu"/>
    <property type="match status" value="1"/>
</dbReference>
<dbReference type="GO" id="GO:0005634">
    <property type="term" value="C:nucleus"/>
    <property type="evidence" value="ECO:0007669"/>
    <property type="project" value="UniProtKB-SubCell"/>
</dbReference>
<keyword evidence="12" id="KW-0539">Nucleus</keyword>
<evidence type="ECO:0000256" key="7">
    <source>
        <dbReference type="ARBA" id="ARBA00022723"/>
    </source>
</evidence>
<protein>
    <recommendedName>
        <fullName evidence="6">superoxide dismutase</fullName>
        <ecNumber evidence="6">1.15.1.1</ecNumber>
    </recommendedName>
</protein>
<name>A0A5S6QQF8_TRIMR</name>
<dbReference type="FunFam" id="2.60.40.200:FF:000001">
    <property type="entry name" value="Superoxide dismutase [Cu-Zn]"/>
    <property type="match status" value="1"/>
</dbReference>
<keyword evidence="8" id="KW-0862">Zinc</keyword>
<dbReference type="PROSITE" id="PS00087">
    <property type="entry name" value="SOD_CU_ZN_1"/>
    <property type="match status" value="1"/>
</dbReference>
<dbReference type="WBParaSite" id="TMUE_2000009465.1">
    <property type="protein sequence ID" value="TMUE_2000009465.1"/>
    <property type="gene ID" value="WBGene00291471"/>
</dbReference>
<sequence length="1351" mass="148742">MDEALKASAVVEHSAKCPLDLRPKIICQEEQLHLRRIKEAFYIRSNNMINRDKGVQVSELSPEVNCCKTEGPAMDDSESGSSESQFQRKWNSTLLEGPRNYEFSGQKECVTADTEGLPHGGTGGREPERFSDAGTMSESFVAITVPHFLGNSLVQRTTLMKGKSPAKPLTQLSNSPKVVATSITEKCTETVQCTFKESHNCLTTVISSCSLSEVSAHAYSKSIQPVVNTLEEGEHVYGFSTNESTSEQQFQSSLSGSKCTNDSDERNMVTSSVECSLGKPESILRLEESTTRDTELANQHGTETSIEFTYAGVPTHPQRIESADMAASGSMGTHSYVENYGNEVEVSSFDTPVQSENPTEDTTSTTNSTIGVTLHNLAKDTSEQSKAETLLSVVQSPENLAAQKSQAGLKDSEQLEEMINEGANEPLQTDLMDSANQCPSGAIVSSFAALCKVTEIIIKIMRPLVKGGYVLLIILFMVTKFLARGSLLLLLFIQTMCQWILTKREPIGTEQVDNFCRESTSSSLADSQSDDRRSVHISQEVDKLSDDRCIDSSTISPMLSNAKSSYFSATATLSEQTITPHSNVTGSTDSSSVLENDSARVGELQCHALSNAPYQLQDLDAQNDSSAFNLKQAKDSFRLPPEAKDLEEANGVSKGPPENSDDGPSSDFRYICTESDNLASVTAGREDFVRAKTQFPFEVLSSTTFQFYPQSTSSTMTTEYPFTTIERSATAATVSSFHHVQNIPLTTNDPAIEATSSSGEVSYEASTLKSVESVHWPNYARNDSGSSTIATASDAKRDSGILKSTFLNEKEDLRTDGKQVASSLSGSSLFTRLLHRFGFAKNFDMPVKAICVIRGEEKVSGIIHLEQQSEKEKTKIYGEITGLAPGKHGFHVHEWGDNTKGCISAGAHYNPFGKTHGAPSDDVRHVGDMGNVTAGSDGVAKVDIQDSQIKLMGEHSVIGRTIVVHVAEDDLGKGGNEESLKTGNAGARIGCELRHVDCVMTFAIAETFFAQKLANSDPVVRKRAFVLLKKHIKQRCNGRKPFNADDISVLWRGLYYAMWLQDKPVNQEDLADQIAGMVASFKSADQKLLFVEVFFSEIGKQWYHLDKWRMDKFMMLMRRFFRAIVRLLGEHNWNDSLLSQVMSIFERTVFNPSVHEYPEGIKLHFASLYLDELDANTGDRLNSQKVTSLLRPYVYLLAQKISSSFQTAILEEVFDAILLEASRTISKSGRQTQNLGLQFNYSEIADIIFSVAKQVKDTEKREAMYDVVKKFQLVASNIDPLQEELNTVYDSDSASIDSDLVESAANDLLSQNRSARKYKKISRRKRALKKSSKSLDVTLRVGVFSCGIISS</sequence>